<evidence type="ECO:0000313" key="2">
    <source>
        <dbReference type="Proteomes" id="UP001500567"/>
    </source>
</evidence>
<dbReference type="EMBL" id="BAABDJ010000049">
    <property type="protein sequence ID" value="GAA4020341.1"/>
    <property type="molecule type" value="Genomic_DNA"/>
</dbReference>
<accession>A0ABP7T305</accession>
<sequence>MSTLFLPPAEYPQFLAELKTHIRETQVRAALAVNSELVLLYWRIGRSILQ</sequence>
<reference evidence="2" key="1">
    <citation type="journal article" date="2019" name="Int. J. Syst. Evol. Microbiol.">
        <title>The Global Catalogue of Microorganisms (GCM) 10K type strain sequencing project: providing services to taxonomists for standard genome sequencing and annotation.</title>
        <authorList>
            <consortium name="The Broad Institute Genomics Platform"/>
            <consortium name="The Broad Institute Genome Sequencing Center for Infectious Disease"/>
            <person name="Wu L."/>
            <person name="Ma J."/>
        </authorList>
    </citation>
    <scope>NUCLEOTIDE SEQUENCE [LARGE SCALE GENOMIC DNA]</scope>
    <source>
        <strain evidence="2">JCM 17224</strain>
    </source>
</reference>
<gene>
    <name evidence="1" type="ORF">GCM10022408_37930</name>
</gene>
<name>A0ABP7T305_9BACT</name>
<protein>
    <recommendedName>
        <fullName evidence="3">DUF1016 family protein</fullName>
    </recommendedName>
</protein>
<organism evidence="1 2">
    <name type="scientific">Hymenobacter fastidiosus</name>
    <dbReference type="NCBI Taxonomy" id="486264"/>
    <lineage>
        <taxon>Bacteria</taxon>
        <taxon>Pseudomonadati</taxon>
        <taxon>Bacteroidota</taxon>
        <taxon>Cytophagia</taxon>
        <taxon>Cytophagales</taxon>
        <taxon>Hymenobacteraceae</taxon>
        <taxon>Hymenobacter</taxon>
    </lineage>
</organism>
<dbReference type="RefSeq" id="WP_345075208.1">
    <property type="nucleotide sequence ID" value="NZ_BAABDJ010000049.1"/>
</dbReference>
<evidence type="ECO:0000313" key="1">
    <source>
        <dbReference type="EMBL" id="GAA4020341.1"/>
    </source>
</evidence>
<keyword evidence="2" id="KW-1185">Reference proteome</keyword>
<proteinExistence type="predicted"/>
<comment type="caution">
    <text evidence="1">The sequence shown here is derived from an EMBL/GenBank/DDBJ whole genome shotgun (WGS) entry which is preliminary data.</text>
</comment>
<evidence type="ECO:0008006" key="3">
    <source>
        <dbReference type="Google" id="ProtNLM"/>
    </source>
</evidence>
<dbReference type="Proteomes" id="UP001500567">
    <property type="component" value="Unassembled WGS sequence"/>
</dbReference>